<keyword evidence="1" id="KW-1133">Transmembrane helix</keyword>
<accession>A0A6L6U4N1</accession>
<dbReference type="AlphaFoldDB" id="A0A6L6U4N1"/>
<keyword evidence="3" id="KW-1185">Reference proteome</keyword>
<dbReference type="RefSeq" id="WP_157361456.1">
    <property type="nucleotide sequence ID" value="NZ_WOWS01000001.1"/>
</dbReference>
<evidence type="ECO:0000256" key="1">
    <source>
        <dbReference type="SAM" id="Phobius"/>
    </source>
</evidence>
<keyword evidence="1" id="KW-0472">Membrane</keyword>
<reference evidence="2 3" key="1">
    <citation type="submission" date="2019-12" db="EMBL/GenBank/DDBJ databases">
        <authorList>
            <person name="Li J."/>
        </authorList>
    </citation>
    <scope>NUCLEOTIDE SEQUENCE [LARGE SCALE GENOMIC DNA]</scope>
    <source>
        <strain evidence="2 3">HL2-2</strain>
    </source>
</reference>
<name>A0A6L6U4N1_9FLAO</name>
<evidence type="ECO:0000313" key="2">
    <source>
        <dbReference type="EMBL" id="MUU77011.1"/>
    </source>
</evidence>
<evidence type="ECO:0000313" key="3">
    <source>
        <dbReference type="Proteomes" id="UP000478208"/>
    </source>
</evidence>
<organism evidence="2 3">
    <name type="scientific">Winogradskyella endarachnes</name>
    <dbReference type="NCBI Taxonomy" id="2681965"/>
    <lineage>
        <taxon>Bacteria</taxon>
        <taxon>Pseudomonadati</taxon>
        <taxon>Bacteroidota</taxon>
        <taxon>Flavobacteriia</taxon>
        <taxon>Flavobacteriales</taxon>
        <taxon>Flavobacteriaceae</taxon>
        <taxon>Winogradskyella</taxon>
    </lineage>
</organism>
<keyword evidence="1" id="KW-0812">Transmembrane</keyword>
<protein>
    <submittedName>
        <fullName evidence="2">Uncharacterized protein</fullName>
    </submittedName>
</protein>
<sequence length="85" mass="10058">MNLEEENRKKRKDIPLTTREWLTFFLFPFQTDGGLLNTYEFNKAENKRLESFGFDKKIEQASQARTLGVLTYAIVIMIIVIIINW</sequence>
<proteinExistence type="predicted"/>
<gene>
    <name evidence="2" type="ORF">GN138_01005</name>
</gene>
<dbReference type="EMBL" id="WOWS01000001">
    <property type="protein sequence ID" value="MUU77011.1"/>
    <property type="molecule type" value="Genomic_DNA"/>
</dbReference>
<feature type="transmembrane region" description="Helical" evidence="1">
    <location>
        <begin position="66"/>
        <end position="83"/>
    </location>
</feature>
<comment type="caution">
    <text evidence="2">The sequence shown here is derived from an EMBL/GenBank/DDBJ whole genome shotgun (WGS) entry which is preliminary data.</text>
</comment>
<dbReference type="Proteomes" id="UP000478208">
    <property type="component" value="Unassembled WGS sequence"/>
</dbReference>